<name>A0A382NAL5_9ZZZZ</name>
<reference evidence="2" key="1">
    <citation type="submission" date="2018-05" db="EMBL/GenBank/DDBJ databases">
        <authorList>
            <person name="Lanie J.A."/>
            <person name="Ng W.-L."/>
            <person name="Kazmierczak K.M."/>
            <person name="Andrzejewski T.M."/>
            <person name="Davidsen T.M."/>
            <person name="Wayne K.J."/>
            <person name="Tettelin H."/>
            <person name="Glass J.I."/>
            <person name="Rusch D."/>
            <person name="Podicherti R."/>
            <person name="Tsui H.-C.T."/>
            <person name="Winkler M.E."/>
        </authorList>
    </citation>
    <scope>NUCLEOTIDE SEQUENCE</scope>
</reference>
<sequence>MTINTNEAIGPKSTMGEVLSVFPGARRALFQKYHIGGCSGCGFTMDETLSELCERNQRLDMDEVLTHIQSSHDADAKIMVEPEALKELRETNPDLKLLDVRTKEEFEAAQIEGSIHMTAQLGSNTSCTSTAQDLLHQVVDNWDSKEMFVIIDHQGEQGPDVATYFLGHGMNQARCLRGGIDAWSLEIDNSVPRYEFA</sequence>
<evidence type="ECO:0000259" key="1">
    <source>
        <dbReference type="PROSITE" id="PS50206"/>
    </source>
</evidence>
<gene>
    <name evidence="2" type="ORF">METZ01_LOCUS310624</name>
</gene>
<dbReference type="SUPFAM" id="SSF52821">
    <property type="entry name" value="Rhodanese/Cell cycle control phosphatase"/>
    <property type="match status" value="1"/>
</dbReference>
<dbReference type="Gene3D" id="1.10.3910.10">
    <property type="entry name" value="SP0561-like"/>
    <property type="match status" value="1"/>
</dbReference>
<dbReference type="EMBL" id="UINC01098902">
    <property type="protein sequence ID" value="SVC57770.1"/>
    <property type="molecule type" value="Genomic_DNA"/>
</dbReference>
<proteinExistence type="predicted"/>
<dbReference type="AlphaFoldDB" id="A0A382NAL5"/>
<feature type="domain" description="Rhodanese" evidence="1">
    <location>
        <begin position="91"/>
        <end position="192"/>
    </location>
</feature>
<accession>A0A382NAL5</accession>
<dbReference type="InterPro" id="IPR036873">
    <property type="entry name" value="Rhodanese-like_dom_sf"/>
</dbReference>
<dbReference type="InterPro" id="IPR038062">
    <property type="entry name" value="ScdA-like_N_sf"/>
</dbReference>
<evidence type="ECO:0000313" key="2">
    <source>
        <dbReference type="EMBL" id="SVC57770.1"/>
    </source>
</evidence>
<dbReference type="Gene3D" id="3.40.250.10">
    <property type="entry name" value="Rhodanese-like domain"/>
    <property type="match status" value="1"/>
</dbReference>
<protein>
    <recommendedName>
        <fullName evidence="1">Rhodanese domain-containing protein</fullName>
    </recommendedName>
</protein>
<dbReference type="InterPro" id="IPR001763">
    <property type="entry name" value="Rhodanese-like_dom"/>
</dbReference>
<dbReference type="PROSITE" id="PS50206">
    <property type="entry name" value="RHODANESE_3"/>
    <property type="match status" value="1"/>
</dbReference>
<dbReference type="SMART" id="SM00450">
    <property type="entry name" value="RHOD"/>
    <property type="match status" value="1"/>
</dbReference>
<organism evidence="2">
    <name type="scientific">marine metagenome</name>
    <dbReference type="NCBI Taxonomy" id="408172"/>
    <lineage>
        <taxon>unclassified sequences</taxon>
        <taxon>metagenomes</taxon>
        <taxon>ecological metagenomes</taxon>
    </lineage>
</organism>
<dbReference type="Pfam" id="PF00581">
    <property type="entry name" value="Rhodanese"/>
    <property type="match status" value="1"/>
</dbReference>